<dbReference type="PANTHER" id="PTHR23086:SF8">
    <property type="entry name" value="PHOSPHATIDYLINOSITOL 5-PHOSPHATE 4-KINASE, ISOFORM A"/>
    <property type="match status" value="1"/>
</dbReference>
<keyword evidence="5" id="KW-1185">Reference proteome</keyword>
<feature type="compositionally biased region" description="Acidic residues" evidence="2">
    <location>
        <begin position="81"/>
        <end position="95"/>
    </location>
</feature>
<organism evidence="4 5">
    <name type="scientific">Cyclotella atomus</name>
    <dbReference type="NCBI Taxonomy" id="382360"/>
    <lineage>
        <taxon>Eukaryota</taxon>
        <taxon>Sar</taxon>
        <taxon>Stramenopiles</taxon>
        <taxon>Ochrophyta</taxon>
        <taxon>Bacillariophyta</taxon>
        <taxon>Coscinodiscophyceae</taxon>
        <taxon>Thalassiosirophycidae</taxon>
        <taxon>Stephanodiscales</taxon>
        <taxon>Stephanodiscaceae</taxon>
        <taxon>Cyclotella</taxon>
    </lineage>
</organism>
<evidence type="ECO:0000313" key="5">
    <source>
        <dbReference type="Proteomes" id="UP001530400"/>
    </source>
</evidence>
<feature type="compositionally biased region" description="Low complexity" evidence="2">
    <location>
        <begin position="12"/>
        <end position="27"/>
    </location>
</feature>
<dbReference type="GO" id="GO:0005524">
    <property type="term" value="F:ATP binding"/>
    <property type="evidence" value="ECO:0007669"/>
    <property type="project" value="UniProtKB-UniRule"/>
</dbReference>
<evidence type="ECO:0000313" key="4">
    <source>
        <dbReference type="EMBL" id="KAL3768340.1"/>
    </source>
</evidence>
<dbReference type="Proteomes" id="UP001530400">
    <property type="component" value="Unassembled WGS sequence"/>
</dbReference>
<name>A0ABD3MWQ6_9STRA</name>
<dbReference type="EMBL" id="JALLPJ020001349">
    <property type="protein sequence ID" value="KAL3768340.1"/>
    <property type="molecule type" value="Genomic_DNA"/>
</dbReference>
<feature type="compositionally biased region" description="Low complexity" evidence="2">
    <location>
        <begin position="49"/>
        <end position="59"/>
    </location>
</feature>
<dbReference type="AlphaFoldDB" id="A0ABD3MWQ6"/>
<keyword evidence="1" id="KW-0547">Nucleotide-binding</keyword>
<reference evidence="4 5" key="1">
    <citation type="submission" date="2024-10" db="EMBL/GenBank/DDBJ databases">
        <title>Updated reference genomes for cyclostephanoid diatoms.</title>
        <authorList>
            <person name="Roberts W.R."/>
            <person name="Alverson A.J."/>
        </authorList>
    </citation>
    <scope>NUCLEOTIDE SEQUENCE [LARGE SCALE GENOMIC DNA]</scope>
    <source>
        <strain evidence="4 5">AJA010-31</strain>
    </source>
</reference>
<dbReference type="SUPFAM" id="SSF56104">
    <property type="entry name" value="SAICAR synthase-like"/>
    <property type="match status" value="1"/>
</dbReference>
<feature type="compositionally biased region" description="Basic and acidic residues" evidence="2">
    <location>
        <begin position="291"/>
        <end position="301"/>
    </location>
</feature>
<keyword evidence="1" id="KW-0418">Kinase</keyword>
<feature type="compositionally biased region" description="Polar residues" evidence="2">
    <location>
        <begin position="171"/>
        <end position="183"/>
    </location>
</feature>
<feature type="region of interest" description="Disordered" evidence="2">
    <location>
        <begin position="190"/>
        <end position="209"/>
    </location>
</feature>
<sequence>MPPSTTVGDIVNSSSSSTAMPNSSPASESGTSELKHDMHTNHNHQRLNSFSSATSTEETFFSDDDSVDSDSEYHMSRQTSLDDEEESSSDDEEEQQAPQFETLVNDEEDPARAMSFSVNEEMVEVVPTDMVESLLPIWIQDWNQQRKEWTELQKAIKLKRSHTHNDINHPFHNQIQPQQQHLTTSIDIRRNRSEPNTSLDKHTSSSAAAGRKIKHYKYGSHPSQPFPHSRAPNPIVVKTSKKIGKKHARYALTAGMMLGIRESVGGALSVEAEIEIGKWEEWERHWEEEFSIEEGERKIDDGDADNNSEGSEPHRGSIVSDGSSSHASPSKKTKKAAMQCCTTLTQECQRVSKYKFPPHQFYLGSNTSKPLPHKYKFKVYAPLVFARIRGLFGVEKQPFLHSICGKFNFYEFASNARSGQFFFYSHDGRYMIKTLTYTESKFLREILPFYYRHLSRYPHTFLTRFYGMYRVCMPHLNNQRLHFIIMKSVFSTEKKIDRVWDLKGSKTNRKSKEGDAVGKDLDILEEGKRLKFVRPGAKEAFLEQLRRDATFLARLGIMDYSLLLGMHSCKDTEADSAEPSSVKPFYEGEGELVEGQEPSRSNTPFRRGVLKKAATGGTITADGFKALEDLDQTVPSKSKAKRSEAVIKDKGGSFKNNIDDMTIPSTSSSSIASDTSAQALMTLDRGMPPPNPITSRSDEGIEGGVRMADGTISVDEIYYCGVIDILQYYNARKVGETVIKQAAGNSSEDISCVDPESYGRRFIKFISDLVDA</sequence>
<gene>
    <name evidence="4" type="ORF">ACHAWO_006743</name>
</gene>
<feature type="region of interest" description="Disordered" evidence="2">
    <location>
        <begin position="164"/>
        <end position="183"/>
    </location>
</feature>
<dbReference type="Gene3D" id="3.30.810.10">
    <property type="entry name" value="2-Layer Sandwich"/>
    <property type="match status" value="1"/>
</dbReference>
<dbReference type="InterPro" id="IPR027483">
    <property type="entry name" value="PInositol-4-P-4/5-kinase_C_sf"/>
</dbReference>
<dbReference type="InterPro" id="IPR027484">
    <property type="entry name" value="PInositol-4-P-5-kinase_N"/>
</dbReference>
<proteinExistence type="predicted"/>
<dbReference type="InterPro" id="IPR002498">
    <property type="entry name" value="PInositol-4-P-4/5-kinase_core"/>
</dbReference>
<dbReference type="CDD" id="cd00139">
    <property type="entry name" value="PIPKc"/>
    <property type="match status" value="1"/>
</dbReference>
<evidence type="ECO:0000256" key="1">
    <source>
        <dbReference type="PROSITE-ProRule" id="PRU00781"/>
    </source>
</evidence>
<feature type="region of interest" description="Disordered" evidence="2">
    <location>
        <begin position="291"/>
        <end position="332"/>
    </location>
</feature>
<feature type="domain" description="PIPK" evidence="3">
    <location>
        <begin position="310"/>
        <end position="770"/>
    </location>
</feature>
<keyword evidence="1" id="KW-0808">Transferase</keyword>
<feature type="compositionally biased region" description="Basic and acidic residues" evidence="2">
    <location>
        <begin position="190"/>
        <end position="203"/>
    </location>
</feature>
<dbReference type="GO" id="GO:0016301">
    <property type="term" value="F:kinase activity"/>
    <property type="evidence" value="ECO:0007669"/>
    <property type="project" value="UniProtKB-UniRule"/>
</dbReference>
<evidence type="ECO:0000259" key="3">
    <source>
        <dbReference type="PROSITE" id="PS51455"/>
    </source>
</evidence>
<dbReference type="PROSITE" id="PS51455">
    <property type="entry name" value="PIPK"/>
    <property type="match status" value="1"/>
</dbReference>
<dbReference type="GO" id="GO:0046488">
    <property type="term" value="P:phosphatidylinositol metabolic process"/>
    <property type="evidence" value="ECO:0007669"/>
    <property type="project" value="UniProtKB-UniRule"/>
</dbReference>
<protein>
    <recommendedName>
        <fullName evidence="3">PIPK domain-containing protein</fullName>
    </recommendedName>
</protein>
<keyword evidence="1" id="KW-0067">ATP-binding</keyword>
<dbReference type="Gene3D" id="3.30.800.10">
    <property type="entry name" value="Phosphatidylinositol Phosphate Kinase II Beta"/>
    <property type="match status" value="1"/>
</dbReference>
<feature type="compositionally biased region" description="Acidic residues" evidence="2">
    <location>
        <begin position="60"/>
        <end position="70"/>
    </location>
</feature>
<comment type="caution">
    <text evidence="4">The sequence shown here is derived from an EMBL/GenBank/DDBJ whole genome shotgun (WGS) entry which is preliminary data.</text>
</comment>
<feature type="region of interest" description="Disordered" evidence="2">
    <location>
        <begin position="1"/>
        <end position="109"/>
    </location>
</feature>
<evidence type="ECO:0000256" key="2">
    <source>
        <dbReference type="SAM" id="MobiDB-lite"/>
    </source>
</evidence>
<dbReference type="InterPro" id="IPR023610">
    <property type="entry name" value="PInositol-4/5-P-5/4-kinase"/>
</dbReference>
<dbReference type="PANTHER" id="PTHR23086">
    <property type="entry name" value="PHOSPHATIDYLINOSITOL-4-PHOSPHATE 5-KINASE"/>
    <property type="match status" value="1"/>
</dbReference>
<dbReference type="SMART" id="SM00330">
    <property type="entry name" value="PIPKc"/>
    <property type="match status" value="1"/>
</dbReference>
<accession>A0ABD3MWQ6</accession>
<dbReference type="Pfam" id="PF01504">
    <property type="entry name" value="PIP5K"/>
    <property type="match status" value="1"/>
</dbReference>